<evidence type="ECO:0000256" key="2">
    <source>
        <dbReference type="SAM" id="SignalP"/>
    </source>
</evidence>
<evidence type="ECO:0000313" key="3">
    <source>
        <dbReference type="EMBL" id="GGJ91613.1"/>
    </source>
</evidence>
<comment type="caution">
    <text evidence="3">The sequence shown here is derived from an EMBL/GenBank/DDBJ whole genome shotgun (WGS) entry which is preliminary data.</text>
</comment>
<protein>
    <recommendedName>
        <fullName evidence="5">Sortase</fullName>
    </recommendedName>
</protein>
<evidence type="ECO:0008006" key="5">
    <source>
        <dbReference type="Google" id="ProtNLM"/>
    </source>
</evidence>
<evidence type="ECO:0000313" key="4">
    <source>
        <dbReference type="Proteomes" id="UP000649739"/>
    </source>
</evidence>
<keyword evidence="1" id="KW-0812">Transmembrane</keyword>
<dbReference type="EMBL" id="BMQB01000004">
    <property type="protein sequence ID" value="GGJ91613.1"/>
    <property type="molecule type" value="Genomic_DNA"/>
</dbReference>
<keyword evidence="4" id="KW-1185">Reference proteome</keyword>
<keyword evidence="1" id="KW-0472">Membrane</keyword>
<dbReference type="Proteomes" id="UP000649739">
    <property type="component" value="Unassembled WGS sequence"/>
</dbReference>
<name>A0A8J3B9T9_9ACTN</name>
<feature type="signal peptide" evidence="2">
    <location>
        <begin position="1"/>
        <end position="22"/>
    </location>
</feature>
<evidence type="ECO:0000256" key="1">
    <source>
        <dbReference type="SAM" id="Phobius"/>
    </source>
</evidence>
<keyword evidence="1" id="KW-1133">Transmembrane helix</keyword>
<accession>A0A8J3B9T9</accession>
<reference evidence="3" key="2">
    <citation type="submission" date="2020-09" db="EMBL/GenBank/DDBJ databases">
        <authorList>
            <person name="Sun Q."/>
            <person name="Ohkuma M."/>
        </authorList>
    </citation>
    <scope>NUCLEOTIDE SEQUENCE</scope>
    <source>
        <strain evidence="3">JCM 3090</strain>
    </source>
</reference>
<reference evidence="3" key="1">
    <citation type="journal article" date="2014" name="Int. J. Syst. Evol. Microbiol.">
        <title>Complete genome sequence of Corynebacterium casei LMG S-19264T (=DSM 44701T), isolated from a smear-ripened cheese.</title>
        <authorList>
            <consortium name="US DOE Joint Genome Institute (JGI-PGF)"/>
            <person name="Walter F."/>
            <person name="Albersmeier A."/>
            <person name="Kalinowski J."/>
            <person name="Ruckert C."/>
        </authorList>
    </citation>
    <scope>NUCLEOTIDE SEQUENCE</scope>
    <source>
        <strain evidence="3">JCM 3090</strain>
    </source>
</reference>
<sequence length="175" mass="17147">MRLLRVLIPLLAMLAVATPAAATPYPPAPPTATVNIGTVGSGGTVQFTATGFLGGEQVSVSVSYTGATLGLRLVSARRDVVATVTADSGGTITLPLTLTTPGTATITATGLTSGVTVSTTVTIADGAGAAGLPVTGGTPGGLLRNLLLAGTGAVLVGAWLVAWMLRRRRAGTAPA</sequence>
<proteinExistence type="predicted"/>
<dbReference type="AlphaFoldDB" id="A0A8J3B9T9"/>
<gene>
    <name evidence="3" type="ORF">GCM10010123_21780</name>
</gene>
<organism evidence="3 4">
    <name type="scientific">Pilimelia anulata</name>
    <dbReference type="NCBI Taxonomy" id="53371"/>
    <lineage>
        <taxon>Bacteria</taxon>
        <taxon>Bacillati</taxon>
        <taxon>Actinomycetota</taxon>
        <taxon>Actinomycetes</taxon>
        <taxon>Micromonosporales</taxon>
        <taxon>Micromonosporaceae</taxon>
        <taxon>Pilimelia</taxon>
    </lineage>
</organism>
<keyword evidence="2" id="KW-0732">Signal</keyword>
<feature type="transmembrane region" description="Helical" evidence="1">
    <location>
        <begin position="146"/>
        <end position="165"/>
    </location>
</feature>
<feature type="chain" id="PRO_5035321806" description="Sortase" evidence="2">
    <location>
        <begin position="23"/>
        <end position="175"/>
    </location>
</feature>